<evidence type="ECO:0000313" key="2">
    <source>
        <dbReference type="Proteomes" id="UP001454036"/>
    </source>
</evidence>
<reference evidence="1 2" key="1">
    <citation type="submission" date="2024-01" db="EMBL/GenBank/DDBJ databases">
        <title>The complete chloroplast genome sequence of Lithospermum erythrorhizon: insights into the phylogenetic relationship among Boraginaceae species and the maternal lineages of purple gromwells.</title>
        <authorList>
            <person name="Okada T."/>
            <person name="Watanabe K."/>
        </authorList>
    </citation>
    <scope>NUCLEOTIDE SEQUENCE [LARGE SCALE GENOMIC DNA]</scope>
</reference>
<sequence>MGNAPQLPTSTLKPVTKPYTRLSNTSNSWLRHIIEELQNRQFRCGDLVLRYASQPREQSKLSHKWEGPYRVKKVVGQSTYELEELDGKAVPRTWHASKLCKYYV</sequence>
<comment type="caution">
    <text evidence="1">The sequence shown here is derived from an EMBL/GenBank/DDBJ whole genome shotgun (WGS) entry which is preliminary data.</text>
</comment>
<dbReference type="AlphaFoldDB" id="A0AAV3PDY7"/>
<keyword evidence="2" id="KW-1185">Reference proteome</keyword>
<evidence type="ECO:0000313" key="1">
    <source>
        <dbReference type="EMBL" id="GAA0149201.1"/>
    </source>
</evidence>
<protein>
    <submittedName>
        <fullName evidence="1">Uncharacterized protein</fullName>
    </submittedName>
</protein>
<dbReference type="EMBL" id="BAABME010001364">
    <property type="protein sequence ID" value="GAA0149201.1"/>
    <property type="molecule type" value="Genomic_DNA"/>
</dbReference>
<dbReference type="Proteomes" id="UP001454036">
    <property type="component" value="Unassembled WGS sequence"/>
</dbReference>
<organism evidence="1 2">
    <name type="scientific">Lithospermum erythrorhizon</name>
    <name type="common">Purple gromwell</name>
    <name type="synonym">Lithospermum officinale var. erythrorhizon</name>
    <dbReference type="NCBI Taxonomy" id="34254"/>
    <lineage>
        <taxon>Eukaryota</taxon>
        <taxon>Viridiplantae</taxon>
        <taxon>Streptophyta</taxon>
        <taxon>Embryophyta</taxon>
        <taxon>Tracheophyta</taxon>
        <taxon>Spermatophyta</taxon>
        <taxon>Magnoliopsida</taxon>
        <taxon>eudicotyledons</taxon>
        <taxon>Gunneridae</taxon>
        <taxon>Pentapetalae</taxon>
        <taxon>asterids</taxon>
        <taxon>lamiids</taxon>
        <taxon>Boraginales</taxon>
        <taxon>Boraginaceae</taxon>
        <taxon>Boraginoideae</taxon>
        <taxon>Lithospermeae</taxon>
        <taxon>Lithospermum</taxon>
    </lineage>
</organism>
<proteinExistence type="predicted"/>
<name>A0AAV3PDY7_LITER</name>
<gene>
    <name evidence="1" type="ORF">LIER_08439</name>
</gene>
<accession>A0AAV3PDY7</accession>